<proteinExistence type="predicted"/>
<accession>A0A914QVG6</accession>
<dbReference type="AlphaFoldDB" id="A0A914QVG6"/>
<dbReference type="WBParaSite" id="PDA_v2.g7745.t1">
    <property type="protein sequence ID" value="PDA_v2.g7745.t1"/>
    <property type="gene ID" value="PDA_v2.g7745"/>
</dbReference>
<sequence length="167" mass="18978">MSCYECTRYMSCNACTRYVICDECSRLSCRGNSCDKEISMDELVKLLKKIGTFDTCYPDLANKTYCCVNVDNFTKDTLKFVGSEEGRGFFIHKSEDKDVSPGYSYSFVTRKAGMSWYGPAVACAWQVQDYLIAASWQVPVANSGYYNNVCIGITHPERTRFFDNSLF</sequence>
<keyword evidence="1" id="KW-1185">Reference proteome</keyword>
<protein>
    <submittedName>
        <fullName evidence="2">Uncharacterized protein</fullName>
    </submittedName>
</protein>
<reference evidence="2" key="1">
    <citation type="submission" date="2022-11" db="UniProtKB">
        <authorList>
            <consortium name="WormBaseParasite"/>
        </authorList>
    </citation>
    <scope>IDENTIFICATION</scope>
</reference>
<evidence type="ECO:0000313" key="2">
    <source>
        <dbReference type="WBParaSite" id="PDA_v2.g7745.t1"/>
    </source>
</evidence>
<evidence type="ECO:0000313" key="1">
    <source>
        <dbReference type="Proteomes" id="UP000887578"/>
    </source>
</evidence>
<dbReference type="Proteomes" id="UP000887578">
    <property type="component" value="Unplaced"/>
</dbReference>
<organism evidence="1 2">
    <name type="scientific">Panagrolaimus davidi</name>
    <dbReference type="NCBI Taxonomy" id="227884"/>
    <lineage>
        <taxon>Eukaryota</taxon>
        <taxon>Metazoa</taxon>
        <taxon>Ecdysozoa</taxon>
        <taxon>Nematoda</taxon>
        <taxon>Chromadorea</taxon>
        <taxon>Rhabditida</taxon>
        <taxon>Tylenchina</taxon>
        <taxon>Panagrolaimomorpha</taxon>
        <taxon>Panagrolaimoidea</taxon>
        <taxon>Panagrolaimidae</taxon>
        <taxon>Panagrolaimus</taxon>
    </lineage>
</organism>
<name>A0A914QVG6_9BILA</name>